<proteinExistence type="predicted"/>
<organism evidence="1 2">
    <name type="scientific">Dorcoceras hygrometricum</name>
    <dbReference type="NCBI Taxonomy" id="472368"/>
    <lineage>
        <taxon>Eukaryota</taxon>
        <taxon>Viridiplantae</taxon>
        <taxon>Streptophyta</taxon>
        <taxon>Embryophyta</taxon>
        <taxon>Tracheophyta</taxon>
        <taxon>Spermatophyta</taxon>
        <taxon>Magnoliopsida</taxon>
        <taxon>eudicotyledons</taxon>
        <taxon>Gunneridae</taxon>
        <taxon>Pentapetalae</taxon>
        <taxon>asterids</taxon>
        <taxon>lamiids</taxon>
        <taxon>Lamiales</taxon>
        <taxon>Gesneriaceae</taxon>
        <taxon>Didymocarpoideae</taxon>
        <taxon>Trichosporeae</taxon>
        <taxon>Loxocarpinae</taxon>
        <taxon>Dorcoceras</taxon>
    </lineage>
</organism>
<evidence type="ECO:0000313" key="1">
    <source>
        <dbReference type="EMBL" id="KZV23706.1"/>
    </source>
</evidence>
<dbReference type="Proteomes" id="UP000250235">
    <property type="component" value="Unassembled WGS sequence"/>
</dbReference>
<reference evidence="1 2" key="1">
    <citation type="journal article" date="2015" name="Proc. Natl. Acad. Sci. U.S.A.">
        <title>The resurrection genome of Boea hygrometrica: A blueprint for survival of dehydration.</title>
        <authorList>
            <person name="Xiao L."/>
            <person name="Yang G."/>
            <person name="Zhang L."/>
            <person name="Yang X."/>
            <person name="Zhao S."/>
            <person name="Ji Z."/>
            <person name="Zhou Q."/>
            <person name="Hu M."/>
            <person name="Wang Y."/>
            <person name="Chen M."/>
            <person name="Xu Y."/>
            <person name="Jin H."/>
            <person name="Xiao X."/>
            <person name="Hu G."/>
            <person name="Bao F."/>
            <person name="Hu Y."/>
            <person name="Wan P."/>
            <person name="Li L."/>
            <person name="Deng X."/>
            <person name="Kuang T."/>
            <person name="Xiang C."/>
            <person name="Zhu J.K."/>
            <person name="Oliver M.J."/>
            <person name="He Y."/>
        </authorList>
    </citation>
    <scope>NUCLEOTIDE SEQUENCE [LARGE SCALE GENOMIC DNA]</scope>
    <source>
        <strain evidence="2">cv. XS01</strain>
    </source>
</reference>
<dbReference type="EMBL" id="KV013392">
    <property type="protein sequence ID" value="KZV23706.1"/>
    <property type="molecule type" value="Genomic_DNA"/>
</dbReference>
<gene>
    <name evidence="1" type="ORF">F511_32108</name>
</gene>
<dbReference type="AlphaFoldDB" id="A0A2Z7AQH3"/>
<keyword evidence="2" id="KW-1185">Reference proteome</keyword>
<evidence type="ECO:0000313" key="2">
    <source>
        <dbReference type="Proteomes" id="UP000250235"/>
    </source>
</evidence>
<name>A0A2Z7AQH3_9LAMI</name>
<protein>
    <submittedName>
        <fullName evidence="1">Uncharacterized protein</fullName>
    </submittedName>
</protein>
<sequence length="127" mass="14037">MLHTKIELVKSEKVFSVIITGCPGGTAALGGVSASGVSYGVDRVSQILHAITSQQIARKLVQLEERLQDHLRYHLNLLLVRRYQLAAVLLLFSSSSHIRSATIPCSDLNQLKRELVLVKIYALNQNC</sequence>
<accession>A0A2Z7AQH3</accession>